<dbReference type="OrthoDB" id="2425321at2759"/>
<evidence type="ECO:0000256" key="1">
    <source>
        <dbReference type="SAM" id="Coils"/>
    </source>
</evidence>
<dbReference type="Gene3D" id="1.10.150.50">
    <property type="entry name" value="Transcription Factor, Ets-1"/>
    <property type="match status" value="1"/>
</dbReference>
<feature type="compositionally biased region" description="Basic and acidic residues" evidence="2">
    <location>
        <begin position="946"/>
        <end position="1001"/>
    </location>
</feature>
<keyword evidence="3" id="KW-1133">Transmembrane helix</keyword>
<proteinExistence type="predicted"/>
<feature type="region of interest" description="Disordered" evidence="2">
    <location>
        <begin position="928"/>
        <end position="1001"/>
    </location>
</feature>
<feature type="compositionally biased region" description="Pro residues" evidence="2">
    <location>
        <begin position="113"/>
        <end position="123"/>
    </location>
</feature>
<gene>
    <name evidence="4" type="ORF">JR316_012443</name>
</gene>
<dbReference type="AlphaFoldDB" id="A0A8H8CEF4"/>
<evidence type="ECO:0000256" key="3">
    <source>
        <dbReference type="SAM" id="Phobius"/>
    </source>
</evidence>
<feature type="compositionally biased region" description="Low complexity" evidence="2">
    <location>
        <begin position="25"/>
        <end position="70"/>
    </location>
</feature>
<feature type="region of interest" description="Disordered" evidence="2">
    <location>
        <begin position="1"/>
        <end position="238"/>
    </location>
</feature>
<feature type="compositionally biased region" description="Low complexity" evidence="2">
    <location>
        <begin position="502"/>
        <end position="522"/>
    </location>
</feature>
<keyword evidence="1" id="KW-0175">Coiled coil</keyword>
<feature type="compositionally biased region" description="Gly residues" evidence="2">
    <location>
        <begin position="126"/>
        <end position="140"/>
    </location>
</feature>
<feature type="coiled-coil region" evidence="1">
    <location>
        <begin position="793"/>
        <end position="820"/>
    </location>
</feature>
<feature type="compositionally biased region" description="Low complexity" evidence="2">
    <location>
        <begin position="196"/>
        <end position="217"/>
    </location>
</feature>
<feature type="region of interest" description="Disordered" evidence="2">
    <location>
        <begin position="883"/>
        <end position="908"/>
    </location>
</feature>
<protein>
    <recommendedName>
        <fullName evidence="5">SAM domain-containing protein</fullName>
    </recommendedName>
</protein>
<evidence type="ECO:0000313" key="4">
    <source>
        <dbReference type="EMBL" id="KAG5162558.1"/>
    </source>
</evidence>
<feature type="region of interest" description="Disordered" evidence="2">
    <location>
        <begin position="685"/>
        <end position="723"/>
    </location>
</feature>
<comment type="caution">
    <text evidence="4">The sequence shown here is derived from an EMBL/GenBank/DDBJ whole genome shotgun (WGS) entry which is preliminary data.</text>
</comment>
<feature type="transmembrane region" description="Helical" evidence="3">
    <location>
        <begin position="1225"/>
        <end position="1246"/>
    </location>
</feature>
<feature type="compositionally biased region" description="Polar residues" evidence="2">
    <location>
        <begin position="1"/>
        <end position="11"/>
    </location>
</feature>
<feature type="compositionally biased region" description="Low complexity" evidence="2">
    <location>
        <begin position="447"/>
        <end position="468"/>
    </location>
</feature>
<name>A0A8H8CEF4_PSICU</name>
<evidence type="ECO:0008006" key="5">
    <source>
        <dbReference type="Google" id="ProtNLM"/>
    </source>
</evidence>
<feature type="region of interest" description="Disordered" evidence="2">
    <location>
        <begin position="560"/>
        <end position="589"/>
    </location>
</feature>
<feature type="coiled-coil region" evidence="1">
    <location>
        <begin position="1039"/>
        <end position="1141"/>
    </location>
</feature>
<evidence type="ECO:0000256" key="2">
    <source>
        <dbReference type="SAM" id="MobiDB-lite"/>
    </source>
</evidence>
<feature type="compositionally biased region" description="Low complexity" evidence="2">
    <location>
        <begin position="87"/>
        <end position="103"/>
    </location>
</feature>
<feature type="compositionally biased region" description="Acidic residues" evidence="2">
    <location>
        <begin position="227"/>
        <end position="236"/>
    </location>
</feature>
<sequence>MAASATSTAPMNSYPRIPPSPSPSQSPLSSPTVPRSSAYRRSSSISSTTSTTSSSPFPHSTPTTSQYSPSKPKPPPLHNAHPYAIKTTSTALLTRSTSSTTMSDAAVNHYIPPSSPSPSPSPNSPGGSGFAYGFGYGSGSEGDERDGSPTAKRRGHRYSRSLTSDLPMPLPPPPGSAAVKGLSAIGPSYSTPGFESPYRQSRQPRSPSPSPSGSRGRNQPRHALSEGEAEQEDDDDTPRRRLYYQQQQDQFSRGMGLAAPAFPEVHNHNGALPDDPKAWTPAQLAQYLLTTSSADLHGNDTIAKFVKEKQISGRAFLRLADADLDSLSSATRAALLNTSRTLRQSLVRARILSSTSDSNPPKHQLPPSTNVYSSSGSPLDGEHKPGSSTTSSVGAMNSDNDGFNPDFQFGGASSGTTSTSPLIPIGTLSRSRGVRPRRRDGVNGSRGSVDSMSGASDSGSSISSSSSHSHTRTRTLSAARDISASAKKRVRERVDELEERISISAGSGVEEEGSASSSSSGVGRERGGSPVKRVQAVPVSADGTKAKAKALPQRGGVVNLFEEGQRRGHDEPIKQRQPLDKEEEDKDSTIVGLARKNVNGREPRLLPFPPAPPPSHVHHHPHQHIQAQQTHTPISSAGVEDYEFGFRRTYGAMHGDAQVTDHGAHSNGAMADPFGSVYVVRHSPRPASVAHQPTDAGSPLSAGGSPARAASAAASSMAGSGGRPPRLLPFPPVVGHAVLHHPVPKRAVGVGVESATSDTGNEVWESALEDQEWAREVVQHEIGTLEDAKGILDQKIEKKIEKRKEEKEELDERIKLTKGAFKETQTGTDEADEEEEMSVQQLLLRGDPGVPKISGVEAWEMELGETVKRIGANTSVSANGKDVEIGRKAGGGSKRHNHTGKSEMKTKGRAELAGSQAQRGGLMGLFADDSEGAGVTPASTSSIPEKPTEEVDAENKARAERAEADNKQREEKTAELNAREMALDEREREVRDRLASVEERERKVTIREEEVGKREVDIGKREDSVGKSEEALVQREVSIQTLEAGVKTREGELERLEKEARERETRVGVREVEADSVWRDFEKREQDLKEYESNVQEKLAEVEKREQELKELEGVLHRGKEDLERREREVTQREIDAFEREEKEKKRPTTMEKTIQAVQESSDKCVETVPKAQQIHSAACPKPYLVSSWMLKRDYFLGRFIGAFADLGDNYTSERGGGMLANIRGGGGALVLMGIGVCAVVLRVLGRRIAGVAGVRT</sequence>
<reference evidence="4" key="1">
    <citation type="submission" date="2021-02" db="EMBL/GenBank/DDBJ databases">
        <title>Psilocybe cubensis genome.</title>
        <authorList>
            <person name="Mckernan K.J."/>
            <person name="Crawford S."/>
            <person name="Trippe A."/>
            <person name="Kane L.T."/>
            <person name="Mclaughlin S."/>
        </authorList>
    </citation>
    <scope>NUCLEOTIDE SEQUENCE [LARGE SCALE GENOMIC DNA]</scope>
    <source>
        <strain evidence="4">MGC-MH-2018</strain>
    </source>
</reference>
<feature type="compositionally biased region" description="Basic and acidic residues" evidence="2">
    <location>
        <begin position="563"/>
        <end position="580"/>
    </location>
</feature>
<dbReference type="EMBL" id="JAFIQS010000018">
    <property type="protein sequence ID" value="KAG5162558.1"/>
    <property type="molecule type" value="Genomic_DNA"/>
</dbReference>
<feature type="region of interest" description="Disordered" evidence="2">
    <location>
        <begin position="352"/>
        <end position="534"/>
    </location>
</feature>
<feature type="compositionally biased region" description="Low complexity" evidence="2">
    <location>
        <begin position="696"/>
        <end position="718"/>
    </location>
</feature>
<dbReference type="InterPro" id="IPR013761">
    <property type="entry name" value="SAM/pointed_sf"/>
</dbReference>
<keyword evidence="3" id="KW-0812">Transmembrane</keyword>
<accession>A0A8H8CEF4</accession>
<organism evidence="4">
    <name type="scientific">Psilocybe cubensis</name>
    <name type="common">Psychedelic mushroom</name>
    <name type="synonym">Stropharia cubensis</name>
    <dbReference type="NCBI Taxonomy" id="181762"/>
    <lineage>
        <taxon>Eukaryota</taxon>
        <taxon>Fungi</taxon>
        <taxon>Dikarya</taxon>
        <taxon>Basidiomycota</taxon>
        <taxon>Agaricomycotina</taxon>
        <taxon>Agaricomycetes</taxon>
        <taxon>Agaricomycetidae</taxon>
        <taxon>Agaricales</taxon>
        <taxon>Agaricineae</taxon>
        <taxon>Strophariaceae</taxon>
        <taxon>Psilocybe</taxon>
    </lineage>
</organism>
<feature type="compositionally biased region" description="Low complexity" evidence="2">
    <location>
        <begin position="410"/>
        <end position="420"/>
    </location>
</feature>
<feature type="compositionally biased region" description="Polar residues" evidence="2">
    <location>
        <begin position="352"/>
        <end position="377"/>
    </location>
</feature>
<feature type="compositionally biased region" description="Polar residues" evidence="2">
    <location>
        <begin position="386"/>
        <end position="401"/>
    </location>
</feature>
<keyword evidence="3" id="KW-0472">Membrane</keyword>